<name>A0A6G2DFW5_STREE</name>
<feature type="non-terminal residue" evidence="1">
    <location>
        <position position="1"/>
    </location>
</feature>
<dbReference type="EMBL" id="WNHQ01002157">
    <property type="protein sequence ID" value="MTV75433.1"/>
    <property type="molecule type" value="Genomic_DNA"/>
</dbReference>
<evidence type="ECO:0000313" key="1">
    <source>
        <dbReference type="EMBL" id="MTV75433.1"/>
    </source>
</evidence>
<proteinExistence type="predicted"/>
<reference evidence="1 2" key="1">
    <citation type="submission" date="2019-11" db="EMBL/GenBank/DDBJ databases">
        <title>Growth characteristics of pneumococcus vary with the chemical composition of the capsule and with environmental conditions.</title>
        <authorList>
            <person name="Tothpal A."/>
            <person name="Desobry K."/>
            <person name="Joshi S."/>
            <person name="Wyllie A.L."/>
            <person name="Weinberger D.M."/>
        </authorList>
    </citation>
    <scope>NUCLEOTIDE SEQUENCE [LARGE SCALE GENOMIC DNA]</scope>
    <source>
        <strain evidence="2">pnumococcus19F</strain>
    </source>
</reference>
<accession>A0A6G2DFW5</accession>
<comment type="caution">
    <text evidence="1">The sequence shown here is derived from an EMBL/GenBank/DDBJ whole genome shotgun (WGS) entry which is preliminary data.</text>
</comment>
<gene>
    <name evidence="1" type="ORF">GM540_15980</name>
</gene>
<sequence>LENVEAPKQIDNSLKAPVFIQEEVDNSVPSRIRGDLALYSFGYEGNQIYYRDTHGIRKSSKVDEISYYVDEKGDFKAWDSSLSEHKIDR</sequence>
<feature type="non-terminal residue" evidence="1">
    <location>
        <position position="89"/>
    </location>
</feature>
<evidence type="ECO:0000313" key="2">
    <source>
        <dbReference type="Proteomes" id="UP000483094"/>
    </source>
</evidence>
<dbReference type="AlphaFoldDB" id="A0A6G2DFW5"/>
<dbReference type="Proteomes" id="UP000483094">
    <property type="component" value="Unassembled WGS sequence"/>
</dbReference>
<organism evidence="1 2">
    <name type="scientific">Streptococcus pneumoniae</name>
    <dbReference type="NCBI Taxonomy" id="1313"/>
    <lineage>
        <taxon>Bacteria</taxon>
        <taxon>Bacillati</taxon>
        <taxon>Bacillota</taxon>
        <taxon>Bacilli</taxon>
        <taxon>Lactobacillales</taxon>
        <taxon>Streptococcaceae</taxon>
        <taxon>Streptococcus</taxon>
    </lineage>
</organism>
<protein>
    <submittedName>
        <fullName evidence="1">Uncharacterized protein</fullName>
    </submittedName>
</protein>